<dbReference type="AlphaFoldDB" id="A0A1M7E0X1"/>
<dbReference type="Pfam" id="PF03466">
    <property type="entry name" value="LysR_substrate"/>
    <property type="match status" value="1"/>
</dbReference>
<evidence type="ECO:0000313" key="6">
    <source>
        <dbReference type="EMBL" id="GEN22891.1"/>
    </source>
</evidence>
<dbReference type="Proteomes" id="UP000184123">
    <property type="component" value="Unassembled WGS sequence"/>
</dbReference>
<dbReference type="InterPro" id="IPR000847">
    <property type="entry name" value="LysR_HTH_N"/>
</dbReference>
<dbReference type="OrthoDB" id="196624at2"/>
<keyword evidence="3 7" id="KW-0238">DNA-binding</keyword>
<evidence type="ECO:0000256" key="3">
    <source>
        <dbReference type="ARBA" id="ARBA00023125"/>
    </source>
</evidence>
<dbReference type="STRING" id="44933.SAMN05660971_01569"/>
<evidence type="ECO:0000313" key="9">
    <source>
        <dbReference type="Proteomes" id="UP000321726"/>
    </source>
</evidence>
<reference evidence="7 8" key="1">
    <citation type="submission" date="2016-11" db="EMBL/GenBank/DDBJ databases">
        <authorList>
            <person name="Jaros S."/>
            <person name="Januszkiewicz K."/>
            <person name="Wedrychowicz H."/>
        </authorList>
    </citation>
    <scope>NUCLEOTIDE SEQUENCE [LARGE SCALE GENOMIC DNA]</scope>
    <source>
        <strain evidence="7 8">DSM 4740</strain>
    </source>
</reference>
<evidence type="ECO:0000259" key="5">
    <source>
        <dbReference type="PROSITE" id="PS50931"/>
    </source>
</evidence>
<dbReference type="Gene3D" id="1.10.10.10">
    <property type="entry name" value="Winged helix-like DNA-binding domain superfamily/Winged helix DNA-binding domain"/>
    <property type="match status" value="1"/>
</dbReference>
<dbReference type="Gene3D" id="3.40.190.290">
    <property type="match status" value="1"/>
</dbReference>
<dbReference type="RefSeq" id="WP_073434455.1">
    <property type="nucleotide sequence ID" value="NZ_BJXU01000030.1"/>
</dbReference>
<dbReference type="InterPro" id="IPR036388">
    <property type="entry name" value="WH-like_DNA-bd_sf"/>
</dbReference>
<dbReference type="Proteomes" id="UP000321726">
    <property type="component" value="Unassembled WGS sequence"/>
</dbReference>
<keyword evidence="9" id="KW-1185">Reference proteome</keyword>
<accession>A0A1M7E0X1</accession>
<dbReference type="InterPro" id="IPR036390">
    <property type="entry name" value="WH_DNA-bd_sf"/>
</dbReference>
<dbReference type="InterPro" id="IPR005119">
    <property type="entry name" value="LysR_subst-bd"/>
</dbReference>
<protein>
    <submittedName>
        <fullName evidence="6 7">Transcriptional regulator</fullName>
    </submittedName>
</protein>
<dbReference type="FunFam" id="1.10.10.10:FF:000001">
    <property type="entry name" value="LysR family transcriptional regulator"/>
    <property type="match status" value="1"/>
</dbReference>
<evidence type="ECO:0000313" key="7">
    <source>
        <dbReference type="EMBL" id="SHL85384.1"/>
    </source>
</evidence>
<reference evidence="6 9" key="2">
    <citation type="submission" date="2019-07" db="EMBL/GenBank/DDBJ databases">
        <title>Whole genome shotgun sequence of Halomonas cupida NBRC 102219.</title>
        <authorList>
            <person name="Hosoyama A."/>
            <person name="Uohara A."/>
            <person name="Ohji S."/>
            <person name="Ichikawa N."/>
        </authorList>
    </citation>
    <scope>NUCLEOTIDE SEQUENCE [LARGE SCALE GENOMIC DNA]</scope>
    <source>
        <strain evidence="6 9">NBRC 102219</strain>
    </source>
</reference>
<dbReference type="SUPFAM" id="SSF46785">
    <property type="entry name" value="Winged helix' DNA-binding domain"/>
    <property type="match status" value="1"/>
</dbReference>
<dbReference type="GO" id="GO:0003700">
    <property type="term" value="F:DNA-binding transcription factor activity"/>
    <property type="evidence" value="ECO:0007669"/>
    <property type="project" value="InterPro"/>
</dbReference>
<organism evidence="7 8">
    <name type="scientific">Halomonas cupida</name>
    <dbReference type="NCBI Taxonomy" id="44933"/>
    <lineage>
        <taxon>Bacteria</taxon>
        <taxon>Pseudomonadati</taxon>
        <taxon>Pseudomonadota</taxon>
        <taxon>Gammaproteobacteria</taxon>
        <taxon>Oceanospirillales</taxon>
        <taxon>Halomonadaceae</taxon>
        <taxon>Halomonas</taxon>
    </lineage>
</organism>
<dbReference type="PANTHER" id="PTHR30126">
    <property type="entry name" value="HTH-TYPE TRANSCRIPTIONAL REGULATOR"/>
    <property type="match status" value="1"/>
</dbReference>
<dbReference type="SUPFAM" id="SSF53850">
    <property type="entry name" value="Periplasmic binding protein-like II"/>
    <property type="match status" value="1"/>
</dbReference>
<dbReference type="CDD" id="cd05466">
    <property type="entry name" value="PBP2_LTTR_substrate"/>
    <property type="match status" value="1"/>
</dbReference>
<proteinExistence type="inferred from homology"/>
<evidence type="ECO:0000256" key="4">
    <source>
        <dbReference type="ARBA" id="ARBA00023163"/>
    </source>
</evidence>
<comment type="similarity">
    <text evidence="1">Belongs to the LysR transcriptional regulatory family.</text>
</comment>
<keyword evidence="2" id="KW-0805">Transcription regulation</keyword>
<dbReference type="Pfam" id="PF00126">
    <property type="entry name" value="HTH_1"/>
    <property type="match status" value="1"/>
</dbReference>
<dbReference type="GO" id="GO:0000976">
    <property type="term" value="F:transcription cis-regulatory region binding"/>
    <property type="evidence" value="ECO:0007669"/>
    <property type="project" value="TreeGrafter"/>
</dbReference>
<keyword evidence="4" id="KW-0804">Transcription</keyword>
<name>A0A1M7E0X1_9GAMM</name>
<feature type="domain" description="HTH lysR-type" evidence="5">
    <location>
        <begin position="3"/>
        <end position="60"/>
    </location>
</feature>
<dbReference type="PROSITE" id="PS50931">
    <property type="entry name" value="HTH_LYSR"/>
    <property type="match status" value="1"/>
</dbReference>
<sequence>MHWTLDQLTLFIACAERGSFSAAARHAGRAQSVVSTAIANLELDLDCELFDRSTRSPTLTAAGQALLPEARAVIAQCQRLTARAETLARGEEAQLVIAIDEALVEMPPVDATLEALAERYPALSLTLLYGGEGDVANWVEERTANLGIMLSQDHSPGELDATRIALLRQHWIVGSRHALAQQSNIGPQHLMQHRQLMIASRRRPGQTPESTPQSTHCWRLNSFYSMAELATRGLGWAILPEHIAHYPPFRQRLVRLTSDALGQAPSIEVETVIRRDTGQGPIARWLTAQLRERFREMGAQKP</sequence>
<evidence type="ECO:0000256" key="2">
    <source>
        <dbReference type="ARBA" id="ARBA00023015"/>
    </source>
</evidence>
<gene>
    <name evidence="6" type="ORF">HCU01_08400</name>
    <name evidence="7" type="ORF">SAMN05660971_01569</name>
</gene>
<dbReference type="EMBL" id="BJXU01000030">
    <property type="protein sequence ID" value="GEN22891.1"/>
    <property type="molecule type" value="Genomic_DNA"/>
</dbReference>
<evidence type="ECO:0000256" key="1">
    <source>
        <dbReference type="ARBA" id="ARBA00009437"/>
    </source>
</evidence>
<dbReference type="EMBL" id="FRCA01000003">
    <property type="protein sequence ID" value="SHL85384.1"/>
    <property type="molecule type" value="Genomic_DNA"/>
</dbReference>
<dbReference type="PANTHER" id="PTHR30126:SF91">
    <property type="entry name" value="LYSR FAMILY TRANSCRIPTIONAL REGULATOR"/>
    <property type="match status" value="1"/>
</dbReference>
<evidence type="ECO:0000313" key="8">
    <source>
        <dbReference type="Proteomes" id="UP000184123"/>
    </source>
</evidence>